<reference evidence="1 2" key="1">
    <citation type="journal article" date="2018" name="Nat. Ecol. Evol.">
        <title>Pezizomycetes genomes reveal the molecular basis of ectomycorrhizal truffle lifestyle.</title>
        <authorList>
            <person name="Murat C."/>
            <person name="Payen T."/>
            <person name="Noel B."/>
            <person name="Kuo A."/>
            <person name="Morin E."/>
            <person name="Chen J."/>
            <person name="Kohler A."/>
            <person name="Krizsan K."/>
            <person name="Balestrini R."/>
            <person name="Da Silva C."/>
            <person name="Montanini B."/>
            <person name="Hainaut M."/>
            <person name="Levati E."/>
            <person name="Barry K.W."/>
            <person name="Belfiori B."/>
            <person name="Cichocki N."/>
            <person name="Clum A."/>
            <person name="Dockter R.B."/>
            <person name="Fauchery L."/>
            <person name="Guy J."/>
            <person name="Iotti M."/>
            <person name="Le Tacon F."/>
            <person name="Lindquist E.A."/>
            <person name="Lipzen A."/>
            <person name="Malagnac F."/>
            <person name="Mello A."/>
            <person name="Molinier V."/>
            <person name="Miyauchi S."/>
            <person name="Poulain J."/>
            <person name="Riccioni C."/>
            <person name="Rubini A."/>
            <person name="Sitrit Y."/>
            <person name="Splivallo R."/>
            <person name="Traeger S."/>
            <person name="Wang M."/>
            <person name="Zifcakova L."/>
            <person name="Wipf D."/>
            <person name="Zambonelli A."/>
            <person name="Paolocci F."/>
            <person name="Nowrousian M."/>
            <person name="Ottonello S."/>
            <person name="Baldrian P."/>
            <person name="Spatafora J.W."/>
            <person name="Henrissat B."/>
            <person name="Nagy L.G."/>
            <person name="Aury J.M."/>
            <person name="Wincker P."/>
            <person name="Grigoriev I.V."/>
            <person name="Bonfante P."/>
            <person name="Martin F.M."/>
        </authorList>
    </citation>
    <scope>NUCLEOTIDE SEQUENCE [LARGE SCALE GENOMIC DNA]</scope>
    <source>
        <strain evidence="1 2">ATCC MYA-4762</strain>
    </source>
</reference>
<dbReference type="InParanoid" id="A0A3N4L867"/>
<protein>
    <submittedName>
        <fullName evidence="1">Uncharacterized protein</fullName>
    </submittedName>
</protein>
<organism evidence="1 2">
    <name type="scientific">Terfezia boudieri ATCC MYA-4762</name>
    <dbReference type="NCBI Taxonomy" id="1051890"/>
    <lineage>
        <taxon>Eukaryota</taxon>
        <taxon>Fungi</taxon>
        <taxon>Dikarya</taxon>
        <taxon>Ascomycota</taxon>
        <taxon>Pezizomycotina</taxon>
        <taxon>Pezizomycetes</taxon>
        <taxon>Pezizales</taxon>
        <taxon>Pezizaceae</taxon>
        <taxon>Terfezia</taxon>
    </lineage>
</organism>
<name>A0A3N4L867_9PEZI</name>
<evidence type="ECO:0000313" key="2">
    <source>
        <dbReference type="Proteomes" id="UP000267821"/>
    </source>
</evidence>
<gene>
    <name evidence="1" type="ORF">L211DRAFT_843069</name>
</gene>
<keyword evidence="2" id="KW-1185">Reference proteome</keyword>
<evidence type="ECO:0000313" key="1">
    <source>
        <dbReference type="EMBL" id="RPB19053.1"/>
    </source>
</evidence>
<dbReference type="AlphaFoldDB" id="A0A3N4L867"/>
<dbReference type="EMBL" id="ML121600">
    <property type="protein sequence ID" value="RPB19053.1"/>
    <property type="molecule type" value="Genomic_DNA"/>
</dbReference>
<sequence length="79" mass="9177">MPSPQILLRKNRVVKNSSLTLRKERLFLLMNKNGAINGLQTILPTVHGCIRCYLERGTHKNEKPTGYPKNFRRMLKKQS</sequence>
<proteinExistence type="predicted"/>
<accession>A0A3N4L867</accession>
<dbReference type="Proteomes" id="UP000267821">
    <property type="component" value="Unassembled WGS sequence"/>
</dbReference>